<dbReference type="RefSeq" id="WP_131514244.1">
    <property type="nucleotide sequence ID" value="NZ_SJKD01000003.1"/>
</dbReference>
<dbReference type="AlphaFoldDB" id="A0A4R0JS34"/>
<proteinExistence type="predicted"/>
<reference evidence="1 2" key="1">
    <citation type="submission" date="2019-02" db="EMBL/GenBank/DDBJ databases">
        <title>Kribbella capetownensis sp. nov. and Kribbella speibonae sp. nov., isolated from soil.</title>
        <authorList>
            <person name="Curtis S.M."/>
            <person name="Norton I."/>
            <person name="Everest G.J."/>
            <person name="Meyers P.R."/>
        </authorList>
    </citation>
    <scope>NUCLEOTIDE SEQUENCE [LARGE SCALE GENOMIC DNA]</scope>
    <source>
        <strain evidence="1 2">YM53</strain>
    </source>
</reference>
<dbReference type="Proteomes" id="UP000293342">
    <property type="component" value="Unassembled WGS sequence"/>
</dbReference>
<name>A0A4R0JS34_9ACTN</name>
<dbReference type="PANTHER" id="PTHR41244:SF1">
    <property type="entry name" value="GLYCOSYLTRANSFERASE"/>
    <property type="match status" value="1"/>
</dbReference>
<organism evidence="1 2">
    <name type="scientific">Kribbella capetownensis</name>
    <dbReference type="NCBI Taxonomy" id="1572659"/>
    <lineage>
        <taxon>Bacteria</taxon>
        <taxon>Bacillati</taxon>
        <taxon>Actinomycetota</taxon>
        <taxon>Actinomycetes</taxon>
        <taxon>Propionibacteriales</taxon>
        <taxon>Kribbellaceae</taxon>
        <taxon>Kribbella</taxon>
    </lineage>
</organism>
<gene>
    <name evidence="1" type="ORF">E0H75_15420</name>
</gene>
<dbReference type="EMBL" id="SJKD01000003">
    <property type="protein sequence ID" value="TCC49719.1"/>
    <property type="molecule type" value="Genomic_DNA"/>
</dbReference>
<evidence type="ECO:0000313" key="2">
    <source>
        <dbReference type="Proteomes" id="UP000293342"/>
    </source>
</evidence>
<evidence type="ECO:0008006" key="3">
    <source>
        <dbReference type="Google" id="ProtNLM"/>
    </source>
</evidence>
<dbReference type="InterPro" id="IPR032719">
    <property type="entry name" value="WbsX"/>
</dbReference>
<protein>
    <recommendedName>
        <fullName evidence="3">Glycosyl transferase family WbsX</fullName>
    </recommendedName>
</protein>
<dbReference type="Pfam" id="PF14307">
    <property type="entry name" value="Glyco_tran_WbsX"/>
    <property type="match status" value="1"/>
</dbReference>
<dbReference type="OrthoDB" id="9815339at2"/>
<evidence type="ECO:0000313" key="1">
    <source>
        <dbReference type="EMBL" id="TCC49719.1"/>
    </source>
</evidence>
<accession>A0A4R0JS34</accession>
<dbReference type="PANTHER" id="PTHR41244">
    <property type="entry name" value="RHAMNAN SYNTHESIS F"/>
    <property type="match status" value="1"/>
</dbReference>
<comment type="caution">
    <text evidence="1">The sequence shown here is derived from an EMBL/GenBank/DDBJ whole genome shotgun (WGS) entry which is preliminary data.</text>
</comment>
<dbReference type="Gene3D" id="3.20.20.80">
    <property type="entry name" value="Glycosidases"/>
    <property type="match status" value="1"/>
</dbReference>
<sequence>MRPTVLAYYFPDWHRDPRNAAWFGHGWTEWELLKAARPRFEGHRQPRTPLLGYRDESDPAVAASDIDLAAAHGIDGFLFDYYWYDDGPYLSGALDDGFLGAANSSRLRFALMWANHQLVDIFPDRGGSAPGLLKDGALDRRSFEAMAAYVIERYFSRPNYLTVDGRPWFTVYDLANFIDGLGGVEAARDAIDWFRERVRSAGFPGLHLDAVLWSSAVIPTSAESPLVVDWVRALGFDSGTSYVWVHHHDVGGSSFPEASVAELRESAFAEYERYAGLLDVDFHPNVTVGWDPSPRTDQSLEYVAGRYPWTSVWDQGPDEFAVAVRQAVDFVERWKPRYPVITVNAWNEWTEGSYLLPETTHRLGYLEAIRDILGTH</sequence>
<keyword evidence="2" id="KW-1185">Reference proteome</keyword>